<feature type="domain" description="Ku" evidence="4">
    <location>
        <begin position="53"/>
        <end position="181"/>
    </location>
</feature>
<dbReference type="SMART" id="SM00559">
    <property type="entry name" value="Ku78"/>
    <property type="match status" value="1"/>
</dbReference>
<evidence type="ECO:0000256" key="1">
    <source>
        <dbReference type="ARBA" id="ARBA00023125"/>
    </source>
</evidence>
<dbReference type="PIRSF" id="PIRSF006493">
    <property type="entry name" value="Prok_Ku"/>
    <property type="match status" value="1"/>
</dbReference>
<keyword evidence="6" id="KW-1185">Reference proteome</keyword>
<keyword evidence="3" id="KW-0234">DNA repair</keyword>
<dbReference type="EMBL" id="JBHTCJ010000021">
    <property type="protein sequence ID" value="MFC7344865.1"/>
    <property type="molecule type" value="Genomic_DNA"/>
</dbReference>
<evidence type="ECO:0000313" key="5">
    <source>
        <dbReference type="EMBL" id="MFC7344865.1"/>
    </source>
</evidence>
<comment type="similarity">
    <text evidence="3">Belongs to the prokaryotic Ku family.</text>
</comment>
<keyword evidence="2 3" id="KW-0233">DNA recombination</keyword>
<dbReference type="RefSeq" id="WP_380673070.1">
    <property type="nucleotide sequence ID" value="NZ_JBHTCJ010000021.1"/>
</dbReference>
<evidence type="ECO:0000259" key="4">
    <source>
        <dbReference type="SMART" id="SM00559"/>
    </source>
</evidence>
<accession>A0ABW2LUA8</accession>
<dbReference type="SUPFAM" id="SSF100939">
    <property type="entry name" value="SPOC domain-like"/>
    <property type="match status" value="1"/>
</dbReference>
<dbReference type="Proteomes" id="UP001596504">
    <property type="component" value="Unassembled WGS sequence"/>
</dbReference>
<protein>
    <recommendedName>
        <fullName evidence="3">Non-homologous end joining protein Ku</fullName>
    </recommendedName>
</protein>
<dbReference type="HAMAP" id="MF_01875">
    <property type="entry name" value="Prokaryotic_Ku"/>
    <property type="match status" value="1"/>
</dbReference>
<dbReference type="Gene3D" id="2.40.290.10">
    <property type="match status" value="1"/>
</dbReference>
<sequence>MAAAVWGGVLSFGLVTLPVELHSATEDHTIAFHQYEAGTTDRIRYRRINERTGQDVEVANIVKGRPVGGQVVTVEDSELDEIAPGRSRSIVISSFVDVGDLDPVYFGRTYWLAPGSADHWRAYNLLHQAMTQTRQAGIATFVLRGKAHFAMIRAEGHALALTTLRWPDEVREPATVLGTATATSEPSEGELQAATTVIAAMHREWKPEEYEDTYTTRVRQLLEAKAEGAVAPIAPAEPPEPTPTTELERVLRASVDSAKARRVTADR</sequence>
<gene>
    <name evidence="3" type="primary">ku</name>
    <name evidence="5" type="ORF">ACFQRI_25935</name>
</gene>
<dbReference type="InterPro" id="IPR016194">
    <property type="entry name" value="SPOC-like_C_dom_sf"/>
</dbReference>
<evidence type="ECO:0000256" key="3">
    <source>
        <dbReference type="HAMAP-Rule" id="MF_01875"/>
    </source>
</evidence>
<comment type="function">
    <text evidence="3">With LigD forms a non-homologous end joining (NHEJ) DNA repair enzyme, which repairs dsDNA breaks with reduced fidelity. Binds linear dsDNA with 5'- and 3'- overhangs but not closed circular dsDNA nor ssDNA. Recruits and stimulates the ligase activity of LigD.</text>
</comment>
<evidence type="ECO:0000256" key="2">
    <source>
        <dbReference type="ARBA" id="ARBA00023172"/>
    </source>
</evidence>
<proteinExistence type="inferred from homology"/>
<name>A0ABW2LUA8_9PSEU</name>
<dbReference type="PANTHER" id="PTHR41251">
    <property type="entry name" value="NON-HOMOLOGOUS END JOINING PROTEIN KU"/>
    <property type="match status" value="1"/>
</dbReference>
<dbReference type="InterPro" id="IPR006164">
    <property type="entry name" value="DNA_bd_Ku70/Ku80"/>
</dbReference>
<evidence type="ECO:0000313" key="6">
    <source>
        <dbReference type="Proteomes" id="UP001596504"/>
    </source>
</evidence>
<dbReference type="NCBIfam" id="TIGR02772">
    <property type="entry name" value="Ku_bact"/>
    <property type="match status" value="1"/>
</dbReference>
<dbReference type="PANTHER" id="PTHR41251:SF1">
    <property type="entry name" value="NON-HOMOLOGOUS END JOINING PROTEIN KU"/>
    <property type="match status" value="1"/>
</dbReference>
<dbReference type="InterPro" id="IPR009187">
    <property type="entry name" value="Prok_Ku"/>
</dbReference>
<comment type="caution">
    <text evidence="5">The sequence shown here is derived from an EMBL/GenBank/DDBJ whole genome shotgun (WGS) entry which is preliminary data.</text>
</comment>
<keyword evidence="1 3" id="KW-0238">DNA-binding</keyword>
<reference evidence="6" key="1">
    <citation type="journal article" date="2019" name="Int. J. Syst. Evol. Microbiol.">
        <title>The Global Catalogue of Microorganisms (GCM) 10K type strain sequencing project: providing services to taxonomists for standard genome sequencing and annotation.</title>
        <authorList>
            <consortium name="The Broad Institute Genomics Platform"/>
            <consortium name="The Broad Institute Genome Sequencing Center for Infectious Disease"/>
            <person name="Wu L."/>
            <person name="Ma J."/>
        </authorList>
    </citation>
    <scope>NUCLEOTIDE SEQUENCE [LARGE SCALE GENOMIC DNA]</scope>
    <source>
        <strain evidence="6">WLHS5</strain>
    </source>
</reference>
<keyword evidence="3" id="KW-0227">DNA damage</keyword>
<dbReference type="Pfam" id="PF02735">
    <property type="entry name" value="Ku"/>
    <property type="match status" value="1"/>
</dbReference>
<organism evidence="5 6">
    <name type="scientific">Saccharopolyspora griseoalba</name>
    <dbReference type="NCBI Taxonomy" id="1431848"/>
    <lineage>
        <taxon>Bacteria</taxon>
        <taxon>Bacillati</taxon>
        <taxon>Actinomycetota</taxon>
        <taxon>Actinomycetes</taxon>
        <taxon>Pseudonocardiales</taxon>
        <taxon>Pseudonocardiaceae</taxon>
        <taxon>Saccharopolyspora</taxon>
    </lineage>
</organism>
<comment type="subunit">
    <text evidence="3">Homodimer. Interacts with LigD.</text>
</comment>